<protein>
    <submittedName>
        <fullName evidence="2">Uncharacterized protein</fullName>
    </submittedName>
</protein>
<evidence type="ECO:0000313" key="2">
    <source>
        <dbReference type="EMBL" id="RIJ20371.1"/>
    </source>
</evidence>
<dbReference type="AlphaFoldDB" id="A0A399QPF9"/>
<feature type="chain" id="PRO_5017387183" evidence="1">
    <location>
        <begin position="29"/>
        <end position="247"/>
    </location>
</feature>
<feature type="signal peptide" evidence="1">
    <location>
        <begin position="1"/>
        <end position="28"/>
    </location>
</feature>
<name>A0A399QPF9_9PROT</name>
<gene>
    <name evidence="2" type="ORF">D1224_14690</name>
</gene>
<evidence type="ECO:0000256" key="1">
    <source>
        <dbReference type="SAM" id="SignalP"/>
    </source>
</evidence>
<dbReference type="EMBL" id="QWGB01000014">
    <property type="protein sequence ID" value="RIJ20371.1"/>
    <property type="molecule type" value="Genomic_DNA"/>
</dbReference>
<dbReference type="OrthoDB" id="7628647at2"/>
<evidence type="ECO:0000313" key="3">
    <source>
        <dbReference type="Proteomes" id="UP000265431"/>
    </source>
</evidence>
<accession>A0A399QPF9</accession>
<keyword evidence="3" id="KW-1185">Reference proteome</keyword>
<reference evidence="2 3" key="1">
    <citation type="submission" date="2018-08" db="EMBL/GenBank/DDBJ databases">
        <title>Henriciella mobilis sp. nov., isolated from seawater.</title>
        <authorList>
            <person name="Cheng H."/>
            <person name="Wu Y.-H."/>
            <person name="Xu X.-W."/>
            <person name="Guo L.-L."/>
        </authorList>
    </citation>
    <scope>NUCLEOTIDE SEQUENCE [LARGE SCALE GENOMIC DNA]</scope>
    <source>
        <strain evidence="2 3">CCUG66934</strain>
    </source>
</reference>
<sequence>MSVALNANIRSLLALASLLICAQQVAEAQNTSSVSGPTVSAGEREAEYRLGWVPGTDGRDDDFRHRFDLGLSLSERTAIKIFANFDDNPGGDFSFGNLNAEYLIELSPEDAPFWQTGIRFDGRLSDGPNPDRLGLNWLNQWKFPARLRARAQFIATREIGSNAGETIDFELRSSLIWKASDQYSLSLLSFTDLGNTDDFGANGRGHQLGPAVDGSFGNGVGWTLGALFGVTDRAPDHDIRFWITKSF</sequence>
<comment type="caution">
    <text evidence="2">The sequence shown here is derived from an EMBL/GenBank/DDBJ whole genome shotgun (WGS) entry which is preliminary data.</text>
</comment>
<dbReference type="Proteomes" id="UP000265431">
    <property type="component" value="Unassembled WGS sequence"/>
</dbReference>
<dbReference type="RefSeq" id="WP_119380688.1">
    <property type="nucleotide sequence ID" value="NZ_QWGB01000014.1"/>
</dbReference>
<organism evidence="2 3">
    <name type="scientific">Henriciella barbarensis</name>
    <dbReference type="NCBI Taxonomy" id="86342"/>
    <lineage>
        <taxon>Bacteria</taxon>
        <taxon>Pseudomonadati</taxon>
        <taxon>Pseudomonadota</taxon>
        <taxon>Alphaproteobacteria</taxon>
        <taxon>Hyphomonadales</taxon>
        <taxon>Hyphomonadaceae</taxon>
        <taxon>Henriciella</taxon>
    </lineage>
</organism>
<keyword evidence="1" id="KW-0732">Signal</keyword>
<proteinExistence type="predicted"/>